<keyword evidence="3" id="KW-1185">Reference proteome</keyword>
<name>A0A017HKQ3_9RHOB</name>
<protein>
    <submittedName>
        <fullName evidence="2">Uncharacterized protein</fullName>
    </submittedName>
</protein>
<dbReference type="EMBL" id="AOSK01000116">
    <property type="protein sequence ID" value="EYD74369.1"/>
    <property type="molecule type" value="Genomic_DNA"/>
</dbReference>
<dbReference type="AlphaFoldDB" id="A0A017HKQ3"/>
<gene>
    <name evidence="2" type="ORF">Rumeso_04054</name>
</gene>
<dbReference type="Proteomes" id="UP000019666">
    <property type="component" value="Unassembled WGS sequence"/>
</dbReference>
<evidence type="ECO:0000256" key="1">
    <source>
        <dbReference type="SAM" id="MobiDB-lite"/>
    </source>
</evidence>
<feature type="region of interest" description="Disordered" evidence="1">
    <location>
        <begin position="146"/>
        <end position="177"/>
    </location>
</feature>
<reference evidence="2 3" key="1">
    <citation type="submission" date="2013-02" db="EMBL/GenBank/DDBJ databases">
        <authorList>
            <person name="Fiebig A."/>
            <person name="Goeker M."/>
            <person name="Klenk H.-P.P."/>
        </authorList>
    </citation>
    <scope>NUCLEOTIDE SEQUENCE [LARGE SCALE GENOMIC DNA]</scope>
    <source>
        <strain evidence="2 3">DSM 19309</strain>
    </source>
</reference>
<dbReference type="HOGENOM" id="CLU_1516825_0_0_5"/>
<accession>A0A017HKQ3</accession>
<evidence type="ECO:0000313" key="3">
    <source>
        <dbReference type="Proteomes" id="UP000019666"/>
    </source>
</evidence>
<sequence length="177" mass="18242">MSRHRISSARACQGISSRSLAAISSASCSDGWPPQFYPAHDRAQALKVLLAHMRGPERGLASPDQCAGAPTDPLLVGVVELDEDAAWPLGRRLHGKIVGQVVLVPRRRLGGGLLDAGLPSRVAGLAQLHEIALQAGLNVGGRLGPEAQLGREGDGLGGHRSSSCGRAQARTDGGAVG</sequence>
<comment type="caution">
    <text evidence="2">The sequence shown here is derived from an EMBL/GenBank/DDBJ whole genome shotgun (WGS) entry which is preliminary data.</text>
</comment>
<organism evidence="2 3">
    <name type="scientific">Rubellimicrobium mesophilum DSM 19309</name>
    <dbReference type="NCBI Taxonomy" id="442562"/>
    <lineage>
        <taxon>Bacteria</taxon>
        <taxon>Pseudomonadati</taxon>
        <taxon>Pseudomonadota</taxon>
        <taxon>Alphaproteobacteria</taxon>
        <taxon>Rhodobacterales</taxon>
        <taxon>Roseobacteraceae</taxon>
        <taxon>Rubellimicrobium</taxon>
    </lineage>
</organism>
<evidence type="ECO:0000313" key="2">
    <source>
        <dbReference type="EMBL" id="EYD74369.1"/>
    </source>
</evidence>
<dbReference type="RefSeq" id="WP_051521235.1">
    <property type="nucleotide sequence ID" value="NZ_KK088571.1"/>
</dbReference>
<proteinExistence type="predicted"/>